<proteinExistence type="predicted"/>
<organism evidence="1">
    <name type="scientific">marine metagenome</name>
    <dbReference type="NCBI Taxonomy" id="408172"/>
    <lineage>
        <taxon>unclassified sequences</taxon>
        <taxon>metagenomes</taxon>
        <taxon>ecological metagenomes</taxon>
    </lineage>
</organism>
<gene>
    <name evidence="1" type="ORF">METZ01_LOCUS193924</name>
</gene>
<accession>A0A382DRI6</accession>
<evidence type="ECO:0000313" key="1">
    <source>
        <dbReference type="EMBL" id="SVB41070.1"/>
    </source>
</evidence>
<reference evidence="1" key="1">
    <citation type="submission" date="2018-05" db="EMBL/GenBank/DDBJ databases">
        <authorList>
            <person name="Lanie J.A."/>
            <person name="Ng W.-L."/>
            <person name="Kazmierczak K.M."/>
            <person name="Andrzejewski T.M."/>
            <person name="Davidsen T.M."/>
            <person name="Wayne K.J."/>
            <person name="Tettelin H."/>
            <person name="Glass J.I."/>
            <person name="Rusch D."/>
            <person name="Podicherti R."/>
            <person name="Tsui H.-C.T."/>
            <person name="Winkler M.E."/>
        </authorList>
    </citation>
    <scope>NUCLEOTIDE SEQUENCE</scope>
</reference>
<dbReference type="AlphaFoldDB" id="A0A382DRI6"/>
<sequence length="96" mass="10565">MRKYWVRLVLGVVFGASNVGFVWASKTLTGRMENKTAQVAVMSAVSAGDSRSDWVYELKSRLEAGTDRILDDWLPRAGHHLNAAGLLFSGNVQVVE</sequence>
<dbReference type="EMBL" id="UINC01040754">
    <property type="protein sequence ID" value="SVB41070.1"/>
    <property type="molecule type" value="Genomic_DNA"/>
</dbReference>
<protein>
    <submittedName>
        <fullName evidence="1">Uncharacterized protein</fullName>
    </submittedName>
</protein>
<name>A0A382DRI6_9ZZZZ</name>